<accession>A0A7J6PZ60</accession>
<evidence type="ECO:0000313" key="3">
    <source>
        <dbReference type="Proteomes" id="UP000553632"/>
    </source>
</evidence>
<dbReference type="AlphaFoldDB" id="A0A7J6PZ60"/>
<evidence type="ECO:0000313" key="2">
    <source>
        <dbReference type="EMBL" id="KAF4701395.1"/>
    </source>
</evidence>
<dbReference type="Proteomes" id="UP000553632">
    <property type="component" value="Unassembled WGS sequence"/>
</dbReference>
<comment type="caution">
    <text evidence="2">The sequence shown here is derived from an EMBL/GenBank/DDBJ whole genome shotgun (WGS) entry which is preliminary data.</text>
</comment>
<sequence length="184" mass="19649">TIERAFEDGKEDSSELSDLLTLSDMLEEVLNRIQATGSATKVLLSSSLKNPSKPAEELEGPTALPQVSAIDILSGDTSQIPPPPPQEMAPDVATQIENDRLLALYLQDQEDMRRAELDGSRDAQLAGTWRQGCRAGAKGSLLISEGTEPALATSRRQTGEPGAGRGGCGVRMLACDERFGLVKE</sequence>
<proteinExistence type="predicted"/>
<gene>
    <name evidence="2" type="ORF">FOZ63_014545</name>
</gene>
<feature type="non-terminal residue" evidence="2">
    <location>
        <position position="1"/>
    </location>
</feature>
<name>A0A7J6PZ60_PEROL</name>
<evidence type="ECO:0000256" key="1">
    <source>
        <dbReference type="SAM" id="MobiDB-lite"/>
    </source>
</evidence>
<keyword evidence="3" id="KW-1185">Reference proteome</keyword>
<reference evidence="2 3" key="1">
    <citation type="submission" date="2020-04" db="EMBL/GenBank/DDBJ databases">
        <title>Perkinsus olseni comparative genomics.</title>
        <authorList>
            <person name="Bogema D.R."/>
        </authorList>
    </citation>
    <scope>NUCLEOTIDE SEQUENCE [LARGE SCALE GENOMIC DNA]</scope>
    <source>
        <strain evidence="2 3">ATCC PRA-207</strain>
    </source>
</reference>
<organism evidence="2 3">
    <name type="scientific">Perkinsus olseni</name>
    <name type="common">Perkinsus atlanticus</name>
    <dbReference type="NCBI Taxonomy" id="32597"/>
    <lineage>
        <taxon>Eukaryota</taxon>
        <taxon>Sar</taxon>
        <taxon>Alveolata</taxon>
        <taxon>Perkinsozoa</taxon>
        <taxon>Perkinsea</taxon>
        <taxon>Perkinsida</taxon>
        <taxon>Perkinsidae</taxon>
        <taxon>Perkinsus</taxon>
    </lineage>
</organism>
<dbReference type="EMBL" id="JABANO010036687">
    <property type="protein sequence ID" value="KAF4701395.1"/>
    <property type="molecule type" value="Genomic_DNA"/>
</dbReference>
<protein>
    <submittedName>
        <fullName evidence="2">Uncharacterized protein</fullName>
    </submittedName>
</protein>
<feature type="region of interest" description="Disordered" evidence="1">
    <location>
        <begin position="148"/>
        <end position="167"/>
    </location>
</feature>